<dbReference type="VEuPathDB" id="VectorBase:GPPI025703"/>
<evidence type="ECO:0008006" key="5">
    <source>
        <dbReference type="Google" id="ProtNLM"/>
    </source>
</evidence>
<sequence length="66" mass="8121">MKSRTWYIRLFYHMIDMAVIISWILLSNLEIETESKKHRDPTKPVPPKYMRSNGRSRDEKQMKFYQ</sequence>
<name>A0A1B0BCH6_9MUSC</name>
<reference evidence="3" key="2">
    <citation type="submission" date="2020-05" db="UniProtKB">
        <authorList>
            <consortium name="EnsemblMetazoa"/>
        </authorList>
    </citation>
    <scope>IDENTIFICATION</scope>
    <source>
        <strain evidence="3">IAEA</strain>
    </source>
</reference>
<proteinExistence type="predicted"/>
<keyword evidence="2" id="KW-1133">Transmembrane helix</keyword>
<evidence type="ECO:0000256" key="2">
    <source>
        <dbReference type="SAM" id="Phobius"/>
    </source>
</evidence>
<protein>
    <recommendedName>
        <fullName evidence="5">PiggyBac transposable element-derived protein domain-containing protein</fullName>
    </recommendedName>
</protein>
<evidence type="ECO:0000313" key="3">
    <source>
        <dbReference type="EnsemblMetazoa" id="GPPI025703-PA"/>
    </source>
</evidence>
<evidence type="ECO:0000256" key="1">
    <source>
        <dbReference type="SAM" id="MobiDB-lite"/>
    </source>
</evidence>
<keyword evidence="2" id="KW-0812">Transmembrane</keyword>
<feature type="region of interest" description="Disordered" evidence="1">
    <location>
        <begin position="34"/>
        <end position="66"/>
    </location>
</feature>
<dbReference type="EMBL" id="JXJN01012001">
    <property type="status" value="NOT_ANNOTATED_CDS"/>
    <property type="molecule type" value="Genomic_DNA"/>
</dbReference>
<feature type="compositionally biased region" description="Basic and acidic residues" evidence="1">
    <location>
        <begin position="55"/>
        <end position="66"/>
    </location>
</feature>
<organism evidence="3 4">
    <name type="scientific">Glossina palpalis gambiensis</name>
    <dbReference type="NCBI Taxonomy" id="67801"/>
    <lineage>
        <taxon>Eukaryota</taxon>
        <taxon>Metazoa</taxon>
        <taxon>Ecdysozoa</taxon>
        <taxon>Arthropoda</taxon>
        <taxon>Hexapoda</taxon>
        <taxon>Insecta</taxon>
        <taxon>Pterygota</taxon>
        <taxon>Neoptera</taxon>
        <taxon>Endopterygota</taxon>
        <taxon>Diptera</taxon>
        <taxon>Brachycera</taxon>
        <taxon>Muscomorpha</taxon>
        <taxon>Hippoboscoidea</taxon>
        <taxon>Glossinidae</taxon>
        <taxon>Glossina</taxon>
    </lineage>
</organism>
<keyword evidence="2" id="KW-0472">Membrane</keyword>
<dbReference type="AlphaFoldDB" id="A0A1B0BCH6"/>
<reference evidence="4" key="1">
    <citation type="submission" date="2015-01" db="EMBL/GenBank/DDBJ databases">
        <authorList>
            <person name="Aksoy S."/>
            <person name="Warren W."/>
            <person name="Wilson R.K."/>
        </authorList>
    </citation>
    <scope>NUCLEOTIDE SEQUENCE [LARGE SCALE GENOMIC DNA]</scope>
    <source>
        <strain evidence="4">IAEA</strain>
    </source>
</reference>
<dbReference type="Proteomes" id="UP000092460">
    <property type="component" value="Unassembled WGS sequence"/>
</dbReference>
<accession>A0A1B0BCH6</accession>
<evidence type="ECO:0000313" key="4">
    <source>
        <dbReference type="Proteomes" id="UP000092460"/>
    </source>
</evidence>
<dbReference type="EnsemblMetazoa" id="GPPI025703-RA">
    <property type="protein sequence ID" value="GPPI025703-PA"/>
    <property type="gene ID" value="GPPI025703"/>
</dbReference>
<keyword evidence="4" id="KW-1185">Reference proteome</keyword>
<feature type="transmembrane region" description="Helical" evidence="2">
    <location>
        <begin position="6"/>
        <end position="29"/>
    </location>
</feature>